<dbReference type="PANTHER" id="PTHR30329">
    <property type="entry name" value="STATOR ELEMENT OF FLAGELLAR MOTOR COMPLEX"/>
    <property type="match status" value="1"/>
</dbReference>
<feature type="domain" description="OmpA-like" evidence="4">
    <location>
        <begin position="171"/>
        <end position="294"/>
    </location>
</feature>
<evidence type="ECO:0000256" key="3">
    <source>
        <dbReference type="SAM" id="SignalP"/>
    </source>
</evidence>
<sequence>MSRILSITFLLLSLTICLHAQQKVSVYFPFGSAELSDTAKQTLNTIPVIRIADLSGHTDTTGPAVYNIQLAAARLKAVSIYLKRLYPRTTFRMHNEGESAPVDIVDSLNRCVVISWQTNTDNPASTKQTVAKGADSRQLVVEASDADSPDELESVDSNGTGGTTDSLHPNETLVKKFALQNILFEPDRPILTPPSVYIVEQTAKQLSQYKGYSFEVRGHVNFTANLKVEPGTPPFELSVDRAKLVKHLLVQYGLPADRITARGMGNSELIYPYPQNLEEKLKNMRVEVLIYKPKKK</sequence>
<dbReference type="GO" id="GO:0016020">
    <property type="term" value="C:membrane"/>
    <property type="evidence" value="ECO:0007669"/>
    <property type="project" value="UniProtKB-UniRule"/>
</dbReference>
<dbReference type="SUPFAM" id="SSF103088">
    <property type="entry name" value="OmpA-like"/>
    <property type="match status" value="2"/>
</dbReference>
<gene>
    <name evidence="5" type="ORF">FEF09_24215</name>
</gene>
<evidence type="ECO:0000313" key="6">
    <source>
        <dbReference type="Proteomes" id="UP000318815"/>
    </source>
</evidence>
<protein>
    <submittedName>
        <fullName evidence="5">OmpA family protein</fullName>
    </submittedName>
</protein>
<dbReference type="OrthoDB" id="9782229at2"/>
<dbReference type="PANTHER" id="PTHR30329:SF21">
    <property type="entry name" value="LIPOPROTEIN YIAD-RELATED"/>
    <property type="match status" value="1"/>
</dbReference>
<dbReference type="AlphaFoldDB" id="A0A5C6LL08"/>
<feature type="region of interest" description="Disordered" evidence="2">
    <location>
        <begin position="142"/>
        <end position="169"/>
    </location>
</feature>
<evidence type="ECO:0000313" key="5">
    <source>
        <dbReference type="EMBL" id="TWV95671.1"/>
    </source>
</evidence>
<dbReference type="RefSeq" id="WP_146307499.1">
    <property type="nucleotide sequence ID" value="NZ_VOHS01000038.1"/>
</dbReference>
<dbReference type="CDD" id="cd07185">
    <property type="entry name" value="OmpA_C-like"/>
    <property type="match status" value="1"/>
</dbReference>
<keyword evidence="6" id="KW-1185">Reference proteome</keyword>
<name>A0A5C6LL08_9BACT</name>
<evidence type="ECO:0000256" key="1">
    <source>
        <dbReference type="PROSITE-ProRule" id="PRU00473"/>
    </source>
</evidence>
<dbReference type="Proteomes" id="UP000318815">
    <property type="component" value="Unassembled WGS sequence"/>
</dbReference>
<proteinExistence type="predicted"/>
<evidence type="ECO:0000259" key="4">
    <source>
        <dbReference type="PROSITE" id="PS51123"/>
    </source>
</evidence>
<dbReference type="PROSITE" id="PS51123">
    <property type="entry name" value="OMPA_2"/>
    <property type="match status" value="1"/>
</dbReference>
<evidence type="ECO:0000256" key="2">
    <source>
        <dbReference type="SAM" id="MobiDB-lite"/>
    </source>
</evidence>
<feature type="chain" id="PRO_5022934053" evidence="3">
    <location>
        <begin position="21"/>
        <end position="296"/>
    </location>
</feature>
<feature type="compositionally biased region" description="Polar residues" evidence="2">
    <location>
        <begin position="155"/>
        <end position="169"/>
    </location>
</feature>
<reference evidence="5 6" key="1">
    <citation type="submission" date="2019-08" db="EMBL/GenBank/DDBJ databases">
        <title>Whole genome sequencing of chitin degrading bacteria Chitinophaga pinensis YS16.</title>
        <authorList>
            <person name="Singh R.P."/>
            <person name="Manchanda G."/>
            <person name="Maurya I.K."/>
            <person name="Joshi N.K."/>
            <person name="Srivastava A.K."/>
        </authorList>
    </citation>
    <scope>NUCLEOTIDE SEQUENCE [LARGE SCALE GENOMIC DNA]</scope>
    <source>
        <strain evidence="5 6">YS-16</strain>
    </source>
</reference>
<keyword evidence="1" id="KW-0472">Membrane</keyword>
<feature type="compositionally biased region" description="Acidic residues" evidence="2">
    <location>
        <begin position="144"/>
        <end position="154"/>
    </location>
</feature>
<comment type="caution">
    <text evidence="5">The sequence shown here is derived from an EMBL/GenBank/DDBJ whole genome shotgun (WGS) entry which is preliminary data.</text>
</comment>
<dbReference type="Pfam" id="PF00691">
    <property type="entry name" value="OmpA"/>
    <property type="match status" value="1"/>
</dbReference>
<dbReference type="InterPro" id="IPR050330">
    <property type="entry name" value="Bact_OuterMem_StrucFunc"/>
</dbReference>
<dbReference type="InterPro" id="IPR006665">
    <property type="entry name" value="OmpA-like"/>
</dbReference>
<dbReference type="EMBL" id="VOHS01000038">
    <property type="protein sequence ID" value="TWV95671.1"/>
    <property type="molecule type" value="Genomic_DNA"/>
</dbReference>
<organism evidence="5 6">
    <name type="scientific">Chitinophaga pinensis</name>
    <dbReference type="NCBI Taxonomy" id="79329"/>
    <lineage>
        <taxon>Bacteria</taxon>
        <taxon>Pseudomonadati</taxon>
        <taxon>Bacteroidota</taxon>
        <taxon>Chitinophagia</taxon>
        <taxon>Chitinophagales</taxon>
        <taxon>Chitinophagaceae</taxon>
        <taxon>Chitinophaga</taxon>
    </lineage>
</organism>
<dbReference type="InterPro" id="IPR036737">
    <property type="entry name" value="OmpA-like_sf"/>
</dbReference>
<accession>A0A5C6LL08</accession>
<feature type="signal peptide" evidence="3">
    <location>
        <begin position="1"/>
        <end position="20"/>
    </location>
</feature>
<dbReference type="Gene3D" id="3.30.1330.60">
    <property type="entry name" value="OmpA-like domain"/>
    <property type="match status" value="2"/>
</dbReference>
<keyword evidence="3" id="KW-0732">Signal</keyword>